<dbReference type="Proteomes" id="UP000070700">
    <property type="component" value="Unassembled WGS sequence"/>
</dbReference>
<gene>
    <name evidence="5" type="ORF">LY89DRAFT_744002</name>
</gene>
<feature type="region of interest" description="Disordered" evidence="3">
    <location>
        <begin position="750"/>
        <end position="831"/>
    </location>
</feature>
<feature type="region of interest" description="Disordered" evidence="3">
    <location>
        <begin position="1"/>
        <end position="45"/>
    </location>
</feature>
<accession>A0A132B2L4</accession>
<evidence type="ECO:0000256" key="1">
    <source>
        <dbReference type="ARBA" id="ARBA00004123"/>
    </source>
</evidence>
<keyword evidence="2" id="KW-0539">Nucleus</keyword>
<sequence>MDNFEAYPESPTRDATQPKESVANSDEPPPKKPGSKAQGRKRTKTGCLTCRKRRIKCGEEKPVCQNCTKSKRQCEGYNQRVIFKDPLNAYRPSLSAQSHMSFSGNISNPPNVRRGESFSQTGPGQKTTPIAPKPPGTFRPHSNTFDSSSMSLPAVTSPGIDRRVYNFSEATASRPNTTMAPPPPVSAQGRQPRPQVDTKIHPQRQGSRKKSVSVEQTSHYDFDSLSQGSGKQPPISPALISPAGWSDGSRRGSKSSAPSSDHDFPRKLSAPADFYHYTANSTWDPSSASTTSSNPFTSAASSTSTLQSALEGVGPAGGTEHSVKGHENNPVYRQGLMPLATHPPQSEWNISQPWPLDQHQIDAMEDDDDPFDVSDEDVEMGEHNESGVWRDVSQDDHLKNNDLGIVVALQANQDNHGLSLRSFTSFIDRPDMLATYTPSSQSTPLRDPMTARIFCHFVNVTAPCISMFERHPANPSLIFQGEPVPKTQQHMWTYTFPTLALQNPALLHAMLAIASLHISKLQNGPITASYKHYALSLRRVAKSVSLPSRRGHPATLAAALLLAFYECWSADHQKWSNHLLGARQLVREIGFAQMTRYIKKKTAEDRRQHDQVAHYFEEPRFQPHIDEVDENIVGRLMGNQVRYDRYGHIMDGDTTEIDEDKEYTERDLEIYETQRDLFWWYCKQDTYQSILGGGRLFMDYSLWSHCPPRAPLGRLSAIYGTFDHLILLMGRLANFAAKDLKRKRHAIKMNGGRWQPPESMRTPPQANQSLPTQGSPQTPKAPPIPGFSGMVPDVKEATLPMGFESSRDSSPQSSSTQSEDLDLQAQTREAEEDWQDIRNGFAIIEDHLGEEFQALGPEFSAPIQTPFGPALQYRTFGIAGVWMNYYMGLIACYRAHPSMPPAAMMAAGISARQTAFFANELGRIAAGIAPDCSMTAQVSPSIGAALIESCQPLFVSGVQYQNAEQRSWTVCRLRDIARLTGWQSALAIVSGCETTWVKTGELGKGPPYVRTKEERIVPDIWSSSRRIDRAFNGKTSEERRLVIERSDRVHYAMGVLSLEEDFEKLDLDTNRRS</sequence>
<dbReference type="Pfam" id="PF11951">
    <property type="entry name" value="Fungal_trans_2"/>
    <property type="match status" value="1"/>
</dbReference>
<evidence type="ECO:0000256" key="3">
    <source>
        <dbReference type="SAM" id="MobiDB-lite"/>
    </source>
</evidence>
<feature type="compositionally biased region" description="Polar residues" evidence="3">
    <location>
        <begin position="213"/>
        <end position="230"/>
    </location>
</feature>
<evidence type="ECO:0000313" key="6">
    <source>
        <dbReference type="Proteomes" id="UP000070700"/>
    </source>
</evidence>
<dbReference type="RefSeq" id="XP_018060634.1">
    <property type="nucleotide sequence ID" value="XM_018221006.1"/>
</dbReference>
<dbReference type="OrthoDB" id="5391043at2759"/>
<dbReference type="GO" id="GO:0045944">
    <property type="term" value="P:positive regulation of transcription by RNA polymerase II"/>
    <property type="evidence" value="ECO:0007669"/>
    <property type="project" value="TreeGrafter"/>
</dbReference>
<feature type="compositionally biased region" description="Low complexity" evidence="3">
    <location>
        <begin position="282"/>
        <end position="309"/>
    </location>
</feature>
<protein>
    <recommendedName>
        <fullName evidence="4">Zn(2)-C6 fungal-type domain-containing protein</fullName>
    </recommendedName>
</protein>
<evidence type="ECO:0000313" key="5">
    <source>
        <dbReference type="EMBL" id="KUJ06279.1"/>
    </source>
</evidence>
<dbReference type="GO" id="GO:0000976">
    <property type="term" value="F:transcription cis-regulatory region binding"/>
    <property type="evidence" value="ECO:0007669"/>
    <property type="project" value="TreeGrafter"/>
</dbReference>
<proteinExistence type="predicted"/>
<dbReference type="Gene3D" id="4.10.240.10">
    <property type="entry name" value="Zn(2)-C6 fungal-type DNA-binding domain"/>
    <property type="match status" value="1"/>
</dbReference>
<dbReference type="InterPro" id="IPR036864">
    <property type="entry name" value="Zn2-C6_fun-type_DNA-bd_sf"/>
</dbReference>
<feature type="compositionally biased region" description="Polar residues" evidence="3">
    <location>
        <begin position="140"/>
        <end position="151"/>
    </location>
</feature>
<dbReference type="PANTHER" id="PTHR37534">
    <property type="entry name" value="TRANSCRIPTIONAL ACTIVATOR PROTEIN UGA3"/>
    <property type="match status" value="1"/>
</dbReference>
<dbReference type="PANTHER" id="PTHR37534:SF23">
    <property type="entry name" value="ZN(II)2CYS6 TRANSCRIPTION FACTOR (EUROFUNG)"/>
    <property type="match status" value="1"/>
</dbReference>
<dbReference type="InterPro" id="IPR021858">
    <property type="entry name" value="Fun_TF"/>
</dbReference>
<comment type="subcellular location">
    <subcellularLocation>
        <location evidence="1">Nucleus</location>
    </subcellularLocation>
</comment>
<dbReference type="GO" id="GO:0000981">
    <property type="term" value="F:DNA-binding transcription factor activity, RNA polymerase II-specific"/>
    <property type="evidence" value="ECO:0007669"/>
    <property type="project" value="InterPro"/>
</dbReference>
<feature type="compositionally biased region" description="Polar residues" evidence="3">
    <location>
        <begin position="170"/>
        <end position="179"/>
    </location>
</feature>
<dbReference type="CDD" id="cd00067">
    <property type="entry name" value="GAL4"/>
    <property type="match status" value="1"/>
</dbReference>
<feature type="region of interest" description="Disordered" evidence="3">
    <location>
        <begin position="282"/>
        <end position="337"/>
    </location>
</feature>
<feature type="compositionally biased region" description="Polar residues" evidence="3">
    <location>
        <begin position="117"/>
        <end position="128"/>
    </location>
</feature>
<dbReference type="InterPro" id="IPR001138">
    <property type="entry name" value="Zn2Cys6_DnaBD"/>
</dbReference>
<dbReference type="PROSITE" id="PS50048">
    <property type="entry name" value="ZN2_CY6_FUNGAL_2"/>
    <property type="match status" value="1"/>
</dbReference>
<feature type="region of interest" description="Disordered" evidence="3">
    <location>
        <begin position="170"/>
        <end position="266"/>
    </location>
</feature>
<feature type="region of interest" description="Disordered" evidence="3">
    <location>
        <begin position="103"/>
        <end position="157"/>
    </location>
</feature>
<dbReference type="InParanoid" id="A0A132B2L4"/>
<feature type="compositionally biased region" description="Low complexity" evidence="3">
    <location>
        <begin position="808"/>
        <end position="818"/>
    </location>
</feature>
<reference evidence="5 6" key="1">
    <citation type="submission" date="2015-10" db="EMBL/GenBank/DDBJ databases">
        <title>Full genome of DAOMC 229536 Phialocephala scopiformis, a fungal endophyte of spruce producing the potent anti-insectan compound rugulosin.</title>
        <authorList>
            <consortium name="DOE Joint Genome Institute"/>
            <person name="Walker A.K."/>
            <person name="Frasz S.L."/>
            <person name="Seifert K.A."/>
            <person name="Miller J.D."/>
            <person name="Mondo S.J."/>
            <person name="Labutti K."/>
            <person name="Lipzen A."/>
            <person name="Dockter R."/>
            <person name="Kennedy M."/>
            <person name="Grigoriev I.V."/>
            <person name="Spatafora J.W."/>
        </authorList>
    </citation>
    <scope>NUCLEOTIDE SEQUENCE [LARGE SCALE GENOMIC DNA]</scope>
    <source>
        <strain evidence="5 6">CBS 120377</strain>
    </source>
</reference>
<dbReference type="PROSITE" id="PS00463">
    <property type="entry name" value="ZN2_CY6_FUNGAL_1"/>
    <property type="match status" value="1"/>
</dbReference>
<feature type="domain" description="Zn(2)-C6 fungal-type" evidence="4">
    <location>
        <begin position="46"/>
        <end position="74"/>
    </location>
</feature>
<dbReference type="Pfam" id="PF00172">
    <property type="entry name" value="Zn_clus"/>
    <property type="match status" value="1"/>
</dbReference>
<dbReference type="SMART" id="SM00066">
    <property type="entry name" value="GAL4"/>
    <property type="match status" value="1"/>
</dbReference>
<feature type="compositionally biased region" description="Polar residues" evidence="3">
    <location>
        <begin position="762"/>
        <end position="778"/>
    </location>
</feature>
<dbReference type="KEGG" id="psco:LY89DRAFT_744002"/>
<dbReference type="GO" id="GO:0005634">
    <property type="term" value="C:nucleus"/>
    <property type="evidence" value="ECO:0007669"/>
    <property type="project" value="UniProtKB-SubCell"/>
</dbReference>
<feature type="compositionally biased region" description="Polar residues" evidence="3">
    <location>
        <begin position="13"/>
        <end position="24"/>
    </location>
</feature>
<keyword evidence="6" id="KW-1185">Reference proteome</keyword>
<dbReference type="SUPFAM" id="SSF57701">
    <property type="entry name" value="Zn2/Cys6 DNA-binding domain"/>
    <property type="match status" value="1"/>
</dbReference>
<dbReference type="GeneID" id="28830732"/>
<evidence type="ECO:0000256" key="2">
    <source>
        <dbReference type="ARBA" id="ARBA00023242"/>
    </source>
</evidence>
<name>A0A132B2L4_MOLSC</name>
<dbReference type="GO" id="GO:0008270">
    <property type="term" value="F:zinc ion binding"/>
    <property type="evidence" value="ECO:0007669"/>
    <property type="project" value="InterPro"/>
</dbReference>
<evidence type="ECO:0000259" key="4">
    <source>
        <dbReference type="PROSITE" id="PS50048"/>
    </source>
</evidence>
<organism evidence="5 6">
    <name type="scientific">Mollisia scopiformis</name>
    <name type="common">Conifer needle endophyte fungus</name>
    <name type="synonym">Phialocephala scopiformis</name>
    <dbReference type="NCBI Taxonomy" id="149040"/>
    <lineage>
        <taxon>Eukaryota</taxon>
        <taxon>Fungi</taxon>
        <taxon>Dikarya</taxon>
        <taxon>Ascomycota</taxon>
        <taxon>Pezizomycotina</taxon>
        <taxon>Leotiomycetes</taxon>
        <taxon>Helotiales</taxon>
        <taxon>Mollisiaceae</taxon>
        <taxon>Mollisia</taxon>
    </lineage>
</organism>
<dbReference type="EMBL" id="KQ947449">
    <property type="protein sequence ID" value="KUJ06279.1"/>
    <property type="molecule type" value="Genomic_DNA"/>
</dbReference>
<dbReference type="AlphaFoldDB" id="A0A132B2L4"/>